<comment type="function">
    <text evidence="6">Also exhibits azoreductase activity. Catalyzes the reductive cleavage of the azo bond in aromatic azo compounds to the corresponding amines.</text>
</comment>
<dbReference type="KEGG" id="vbr:A6E01_16185"/>
<gene>
    <name evidence="6" type="primary">azoR</name>
    <name evidence="8" type="ORF">A6E01_16185</name>
</gene>
<dbReference type="Gene3D" id="3.40.50.360">
    <property type="match status" value="1"/>
</dbReference>
<protein>
    <recommendedName>
        <fullName evidence="6">FMN dependent NADH:quinone oxidoreductase</fullName>
        <ecNumber evidence="6">1.6.5.-</ecNumber>
    </recommendedName>
    <alternativeName>
        <fullName evidence="6">Azo-dye reductase</fullName>
    </alternativeName>
    <alternativeName>
        <fullName evidence="6">FMN-dependent NADH-azo compound oxidoreductase</fullName>
    </alternativeName>
    <alternativeName>
        <fullName evidence="6">FMN-dependent NADH-azoreductase</fullName>
        <ecNumber evidence="6">1.7.1.17</ecNumber>
    </alternativeName>
</protein>
<feature type="binding site" evidence="6">
    <location>
        <begin position="89"/>
        <end position="92"/>
    </location>
    <ligand>
        <name>FMN</name>
        <dbReference type="ChEBI" id="CHEBI:58210"/>
    </ligand>
</feature>
<dbReference type="Proteomes" id="UP000092018">
    <property type="component" value="Chromosome 2"/>
</dbReference>
<keyword evidence="2 6" id="KW-0288">FMN</keyword>
<comment type="similarity">
    <text evidence="6">Belongs to the azoreductase type 1 family.</text>
</comment>
<organism evidence="8 9">
    <name type="scientific">Vibrio breoganii</name>
    <dbReference type="NCBI Taxonomy" id="553239"/>
    <lineage>
        <taxon>Bacteria</taxon>
        <taxon>Pseudomonadati</taxon>
        <taxon>Pseudomonadota</taxon>
        <taxon>Gammaproteobacteria</taxon>
        <taxon>Vibrionales</taxon>
        <taxon>Vibrionaceae</taxon>
        <taxon>Vibrio</taxon>
    </lineage>
</organism>
<evidence type="ECO:0000256" key="2">
    <source>
        <dbReference type="ARBA" id="ARBA00022643"/>
    </source>
</evidence>
<comment type="catalytic activity">
    <reaction evidence="5">
        <text>N,N-dimethyl-1,4-phenylenediamine + anthranilate + 2 NAD(+) = 2-(4-dimethylaminophenyl)diazenylbenzoate + 2 NADH + 2 H(+)</text>
        <dbReference type="Rhea" id="RHEA:55872"/>
        <dbReference type="ChEBI" id="CHEBI:15378"/>
        <dbReference type="ChEBI" id="CHEBI:15783"/>
        <dbReference type="ChEBI" id="CHEBI:16567"/>
        <dbReference type="ChEBI" id="CHEBI:57540"/>
        <dbReference type="ChEBI" id="CHEBI:57945"/>
        <dbReference type="ChEBI" id="CHEBI:71579"/>
        <dbReference type="EC" id="1.7.1.17"/>
    </reaction>
    <physiologicalReaction direction="right-to-left" evidence="5">
        <dbReference type="Rhea" id="RHEA:55874"/>
    </physiologicalReaction>
</comment>
<keyword evidence="1 6" id="KW-0285">Flavoprotein</keyword>
<dbReference type="InterPro" id="IPR023048">
    <property type="entry name" value="NADH:quinone_OxRdtase_FMN_depd"/>
</dbReference>
<proteinExistence type="inferred from homology"/>
<evidence type="ECO:0000256" key="1">
    <source>
        <dbReference type="ARBA" id="ARBA00022630"/>
    </source>
</evidence>
<keyword evidence="4 6" id="KW-0520">NAD</keyword>
<reference evidence="8 9" key="1">
    <citation type="submission" date="2016-06" db="EMBL/GenBank/DDBJ databases">
        <title>Adaptive Radiation by Waves of Gene Transfer Leads to Fine-Scale Resource Partitioning in Marine Microbes.</title>
        <authorList>
            <person name="Hehemann J.-H."/>
            <person name="Arevalo P."/>
            <person name="Datta M.S."/>
            <person name="Yu X."/>
            <person name="Corzett C."/>
            <person name="Henschel A."/>
            <person name="Preheim S.P."/>
            <person name="Timberlake S."/>
            <person name="Alm E.J."/>
            <person name="Polz M.F."/>
        </authorList>
    </citation>
    <scope>NUCLEOTIDE SEQUENCE [LARGE SCALE GENOMIC DNA]</scope>
    <source>
        <strain evidence="8 9">FF50</strain>
    </source>
</reference>
<comment type="cofactor">
    <cofactor evidence="6">
        <name>FMN</name>
        <dbReference type="ChEBI" id="CHEBI:58210"/>
    </cofactor>
    <text evidence="6">Binds 1 FMN per subunit.</text>
</comment>
<evidence type="ECO:0000256" key="6">
    <source>
        <dbReference type="HAMAP-Rule" id="MF_01216"/>
    </source>
</evidence>
<dbReference type="HAMAP" id="MF_01216">
    <property type="entry name" value="Azoreductase_type1"/>
    <property type="match status" value="1"/>
</dbReference>
<dbReference type="SUPFAM" id="SSF52218">
    <property type="entry name" value="Flavoproteins"/>
    <property type="match status" value="1"/>
</dbReference>
<evidence type="ECO:0000256" key="4">
    <source>
        <dbReference type="ARBA" id="ARBA00023027"/>
    </source>
</evidence>
<dbReference type="Pfam" id="PF02525">
    <property type="entry name" value="Flavodoxin_2"/>
    <property type="match status" value="1"/>
</dbReference>
<name>A0AAN1CTJ6_9VIBR</name>
<comment type="function">
    <text evidence="6">Quinone reductase that provides resistance to thiol-specific stress caused by electrophilic quinones.</text>
</comment>
<dbReference type="InterPro" id="IPR050104">
    <property type="entry name" value="FMN-dep_NADH:Q_OxRdtase_AzoR1"/>
</dbReference>
<feature type="binding site" evidence="6">
    <location>
        <begin position="133"/>
        <end position="136"/>
    </location>
    <ligand>
        <name>FMN</name>
        <dbReference type="ChEBI" id="CHEBI:58210"/>
    </ligand>
</feature>
<dbReference type="EC" id="1.6.5.-" evidence="6"/>
<dbReference type="GO" id="GO:0010181">
    <property type="term" value="F:FMN binding"/>
    <property type="evidence" value="ECO:0007669"/>
    <property type="project" value="UniProtKB-UniRule"/>
</dbReference>
<dbReference type="PANTHER" id="PTHR43741:SF2">
    <property type="entry name" value="FMN-DEPENDENT NADH:QUINONE OXIDOREDUCTASE"/>
    <property type="match status" value="1"/>
</dbReference>
<keyword evidence="3 6" id="KW-0560">Oxidoreductase</keyword>
<comment type="subunit">
    <text evidence="6">Homodimer.</text>
</comment>
<accession>A0AAN1CTJ6</accession>
<dbReference type="EC" id="1.7.1.17" evidence="6"/>
<dbReference type="PANTHER" id="PTHR43741">
    <property type="entry name" value="FMN-DEPENDENT NADH-AZOREDUCTASE 1"/>
    <property type="match status" value="1"/>
</dbReference>
<sequence>MSKILVLKSSLLGDNSQSNQLINKVIEGKEVIIRDLAANPVPLLDLNVMTAINSPVDTLTEELKPIQLLSDELIAELKSAETVIIGAPMYNFSVPTQLKNYFDIMARAGVTFQYTEQGPKGLIGDREVVVVTTRGGIHKDQTSDTIAPYLTSILEFFGITNVRFVYAEGLNMGDDMADESRSSALKALTV</sequence>
<dbReference type="InterPro" id="IPR003680">
    <property type="entry name" value="Flavodoxin_fold"/>
</dbReference>
<dbReference type="GO" id="GO:0016655">
    <property type="term" value="F:oxidoreductase activity, acting on NAD(P)H, quinone or similar compound as acceptor"/>
    <property type="evidence" value="ECO:0007669"/>
    <property type="project" value="InterPro"/>
</dbReference>
<dbReference type="RefSeq" id="WP_017029936.1">
    <property type="nucleotide sequence ID" value="NZ_CP016178.1"/>
</dbReference>
<dbReference type="AlphaFoldDB" id="A0AAN1CTJ6"/>
<comment type="catalytic activity">
    <reaction evidence="6">
        <text>2 a quinone + NADH + H(+) = 2 a 1,4-benzosemiquinone + NAD(+)</text>
        <dbReference type="Rhea" id="RHEA:65952"/>
        <dbReference type="ChEBI" id="CHEBI:15378"/>
        <dbReference type="ChEBI" id="CHEBI:57540"/>
        <dbReference type="ChEBI" id="CHEBI:57945"/>
        <dbReference type="ChEBI" id="CHEBI:132124"/>
        <dbReference type="ChEBI" id="CHEBI:134225"/>
    </reaction>
</comment>
<evidence type="ECO:0000256" key="5">
    <source>
        <dbReference type="ARBA" id="ARBA00048542"/>
    </source>
</evidence>
<dbReference type="EMBL" id="CP016178">
    <property type="protein sequence ID" value="ANO34728.1"/>
    <property type="molecule type" value="Genomic_DNA"/>
</dbReference>
<feature type="domain" description="Flavodoxin-like fold" evidence="7">
    <location>
        <begin position="2"/>
        <end position="188"/>
    </location>
</feature>
<evidence type="ECO:0000313" key="9">
    <source>
        <dbReference type="Proteomes" id="UP000092018"/>
    </source>
</evidence>
<dbReference type="InterPro" id="IPR029039">
    <property type="entry name" value="Flavoprotein-like_sf"/>
</dbReference>
<evidence type="ECO:0000259" key="7">
    <source>
        <dbReference type="Pfam" id="PF02525"/>
    </source>
</evidence>
<feature type="binding site" evidence="6">
    <location>
        <position position="10"/>
    </location>
    <ligand>
        <name>FMN</name>
        <dbReference type="ChEBI" id="CHEBI:58210"/>
    </ligand>
</feature>
<feature type="binding site" evidence="6">
    <location>
        <begin position="16"/>
        <end position="18"/>
    </location>
    <ligand>
        <name>FMN</name>
        <dbReference type="ChEBI" id="CHEBI:58210"/>
    </ligand>
</feature>
<evidence type="ECO:0000256" key="3">
    <source>
        <dbReference type="ARBA" id="ARBA00023002"/>
    </source>
</evidence>
<evidence type="ECO:0000313" key="8">
    <source>
        <dbReference type="EMBL" id="ANO34728.1"/>
    </source>
</evidence>
<dbReference type="GO" id="GO:0009055">
    <property type="term" value="F:electron transfer activity"/>
    <property type="evidence" value="ECO:0007669"/>
    <property type="project" value="UniProtKB-UniRule"/>
</dbReference>
<dbReference type="GO" id="GO:0016652">
    <property type="term" value="F:oxidoreductase activity, acting on NAD(P)H as acceptor"/>
    <property type="evidence" value="ECO:0007669"/>
    <property type="project" value="UniProtKB-UniRule"/>
</dbReference>